<dbReference type="EMBL" id="JBHTBN010000006">
    <property type="protein sequence ID" value="MFC7358297.1"/>
    <property type="molecule type" value="Genomic_DNA"/>
</dbReference>
<reference evidence="2" key="1">
    <citation type="journal article" date="2019" name="Int. J. Syst. Evol. Microbiol.">
        <title>The Global Catalogue of Microorganisms (GCM) 10K type strain sequencing project: providing services to taxonomists for standard genome sequencing and annotation.</title>
        <authorList>
            <consortium name="The Broad Institute Genomics Platform"/>
            <consortium name="The Broad Institute Genome Sequencing Center for Infectious Disease"/>
            <person name="Wu L."/>
            <person name="Ma J."/>
        </authorList>
    </citation>
    <scope>NUCLEOTIDE SEQUENCE [LARGE SCALE GENOMIC DNA]</scope>
    <source>
        <strain evidence="2">CGMCC 1.16306</strain>
    </source>
</reference>
<dbReference type="RefSeq" id="WP_380218238.1">
    <property type="nucleotide sequence ID" value="NZ_JBHTBN010000006.1"/>
</dbReference>
<protein>
    <recommendedName>
        <fullName evidence="3">Lipocalin-like domain-containing protein</fullName>
    </recommendedName>
</protein>
<evidence type="ECO:0000313" key="2">
    <source>
        <dbReference type="Proteomes" id="UP001596415"/>
    </source>
</evidence>
<evidence type="ECO:0000313" key="1">
    <source>
        <dbReference type="EMBL" id="MFC7358297.1"/>
    </source>
</evidence>
<organism evidence="1 2">
    <name type="scientific">Jejudonia soesokkakensis</name>
    <dbReference type="NCBI Taxonomy" id="1323432"/>
    <lineage>
        <taxon>Bacteria</taxon>
        <taxon>Pseudomonadati</taxon>
        <taxon>Bacteroidota</taxon>
        <taxon>Flavobacteriia</taxon>
        <taxon>Flavobacteriales</taxon>
        <taxon>Flavobacteriaceae</taxon>
        <taxon>Jejudonia</taxon>
    </lineage>
</organism>
<comment type="caution">
    <text evidence="1">The sequence shown here is derived from an EMBL/GenBank/DDBJ whole genome shotgun (WGS) entry which is preliminary data.</text>
</comment>
<proteinExistence type="predicted"/>
<dbReference type="Proteomes" id="UP001596415">
    <property type="component" value="Unassembled WGS sequence"/>
</dbReference>
<name>A0ABW2MTN7_9FLAO</name>
<evidence type="ECO:0008006" key="3">
    <source>
        <dbReference type="Google" id="ProtNLM"/>
    </source>
</evidence>
<dbReference type="PROSITE" id="PS51257">
    <property type="entry name" value="PROKAR_LIPOPROTEIN"/>
    <property type="match status" value="1"/>
</dbReference>
<gene>
    <name evidence="1" type="ORF">ACFQO1_11405</name>
</gene>
<accession>A0ABW2MTN7</accession>
<sequence>MKNLCIAIAVLFLVSCSGDDDTNTTNYLQFESIESDILAGTWQVNNYTDEEGNRTDLFESFVFTFQASGTVVAQNDILSQPGDWLYDTSSDVEEFELDFGMQQPFGRLSEDWEIVSASATQVVLTDVEGNETKNLTFIKI</sequence>
<keyword evidence="2" id="KW-1185">Reference proteome</keyword>